<keyword evidence="5" id="KW-0732">Signal</keyword>
<evidence type="ECO:0000256" key="1">
    <source>
        <dbReference type="ARBA" id="ARBA00022723"/>
    </source>
</evidence>
<keyword evidence="1" id="KW-0479">Metal-binding</keyword>
<dbReference type="InterPro" id="IPR011707">
    <property type="entry name" value="Cu-oxidase-like_N"/>
</dbReference>
<accession>A0A932CNR3</accession>
<keyword evidence="3" id="KW-0186">Copper</keyword>
<dbReference type="GO" id="GO:0016491">
    <property type="term" value="F:oxidoreductase activity"/>
    <property type="evidence" value="ECO:0007669"/>
    <property type="project" value="UniProtKB-KW"/>
</dbReference>
<dbReference type="InterPro" id="IPR008972">
    <property type="entry name" value="Cupredoxin"/>
</dbReference>
<reference evidence="8" key="1">
    <citation type="submission" date="2020-07" db="EMBL/GenBank/DDBJ databases">
        <title>Huge and variable diversity of episymbiotic CPR bacteria and DPANN archaea in groundwater ecosystems.</title>
        <authorList>
            <person name="He C.Y."/>
            <person name="Keren R."/>
            <person name="Whittaker M."/>
            <person name="Farag I.F."/>
            <person name="Doudna J."/>
            <person name="Cate J.H.D."/>
            <person name="Banfield J.F."/>
        </authorList>
    </citation>
    <scope>NUCLEOTIDE SEQUENCE</scope>
    <source>
        <strain evidence="8">NC_groundwater_672_Ag_B-0.1um_62_36</strain>
    </source>
</reference>
<feature type="signal peptide" evidence="5">
    <location>
        <begin position="1"/>
        <end position="29"/>
    </location>
</feature>
<feature type="domain" description="Plastocyanin-like" evidence="7">
    <location>
        <begin position="38"/>
        <end position="148"/>
    </location>
</feature>
<evidence type="ECO:0000256" key="3">
    <source>
        <dbReference type="ARBA" id="ARBA00023008"/>
    </source>
</evidence>
<evidence type="ECO:0000313" key="9">
    <source>
        <dbReference type="Proteomes" id="UP000769766"/>
    </source>
</evidence>
<dbReference type="GO" id="GO:0005507">
    <property type="term" value="F:copper ion binding"/>
    <property type="evidence" value="ECO:0007669"/>
    <property type="project" value="InterPro"/>
</dbReference>
<dbReference type="PANTHER" id="PTHR11709">
    <property type="entry name" value="MULTI-COPPER OXIDASE"/>
    <property type="match status" value="1"/>
</dbReference>
<feature type="compositionally biased region" description="Basic and acidic residues" evidence="4">
    <location>
        <begin position="291"/>
        <end position="301"/>
    </location>
</feature>
<evidence type="ECO:0000256" key="2">
    <source>
        <dbReference type="ARBA" id="ARBA00023002"/>
    </source>
</evidence>
<dbReference type="Pfam" id="PF00394">
    <property type="entry name" value="Cu-oxidase"/>
    <property type="match status" value="1"/>
</dbReference>
<comment type="caution">
    <text evidence="8">The sequence shown here is derived from an EMBL/GenBank/DDBJ whole genome shotgun (WGS) entry which is preliminary data.</text>
</comment>
<gene>
    <name evidence="8" type="ORF">HYY20_06255</name>
</gene>
<dbReference type="SUPFAM" id="SSF49503">
    <property type="entry name" value="Cupredoxins"/>
    <property type="match status" value="2"/>
</dbReference>
<evidence type="ECO:0000259" key="6">
    <source>
        <dbReference type="Pfam" id="PF00394"/>
    </source>
</evidence>
<evidence type="ECO:0000313" key="8">
    <source>
        <dbReference type="EMBL" id="MBI2876466.1"/>
    </source>
</evidence>
<dbReference type="InterPro" id="IPR045087">
    <property type="entry name" value="Cu-oxidase_fam"/>
</dbReference>
<evidence type="ECO:0000259" key="7">
    <source>
        <dbReference type="Pfam" id="PF07732"/>
    </source>
</evidence>
<dbReference type="EMBL" id="JACPRF010000191">
    <property type="protein sequence ID" value="MBI2876466.1"/>
    <property type="molecule type" value="Genomic_DNA"/>
</dbReference>
<sequence length="330" mass="37047">MSPKARRDRAVFCFLLATLLLLPCGSALAEVRELTLTVTEGTLELDGTKFMVWTYNGKVPGPEIRVKEGDTVRIKLRNPSGARHGLFFHGLHVSPRVALQEEVAVDPGYEYTYEFVAKPAGTHLYHCSWNMAEHLSRGLYGVLIVEAQDEPKFDQELVYLLSDWNSQAATGAGHHEMGHPRTMAGTDITTLNERVIAAGNPTIVQAGRGERVRIRLAGIGHLPHTLRSDEGFLVTHEDGYPIYQPRKERSLTLYPGKRYDIVVTLDRSGRVPFYHSITLPQPFSRRASLQEGHDHDRHDPAAHPPAPENIAFVLEVKEKQAKNRQEEKRP</sequence>
<organism evidence="8 9">
    <name type="scientific">Tectimicrobiota bacterium</name>
    <dbReference type="NCBI Taxonomy" id="2528274"/>
    <lineage>
        <taxon>Bacteria</taxon>
        <taxon>Pseudomonadati</taxon>
        <taxon>Nitrospinota/Tectimicrobiota group</taxon>
        <taxon>Candidatus Tectimicrobiota</taxon>
    </lineage>
</organism>
<evidence type="ECO:0000256" key="5">
    <source>
        <dbReference type="SAM" id="SignalP"/>
    </source>
</evidence>
<protein>
    <submittedName>
        <fullName evidence="8">Multicopper oxidase domain-containing protein</fullName>
    </submittedName>
</protein>
<dbReference type="PANTHER" id="PTHR11709:SF394">
    <property type="entry name" value="FI03373P-RELATED"/>
    <property type="match status" value="1"/>
</dbReference>
<dbReference type="Proteomes" id="UP000769766">
    <property type="component" value="Unassembled WGS sequence"/>
</dbReference>
<keyword evidence="2" id="KW-0560">Oxidoreductase</keyword>
<dbReference type="Gene3D" id="2.60.40.420">
    <property type="entry name" value="Cupredoxins - blue copper proteins"/>
    <property type="match status" value="1"/>
</dbReference>
<dbReference type="InterPro" id="IPR001117">
    <property type="entry name" value="Cu-oxidase_2nd"/>
</dbReference>
<dbReference type="Pfam" id="PF07732">
    <property type="entry name" value="Cu-oxidase_3"/>
    <property type="match status" value="1"/>
</dbReference>
<evidence type="ECO:0000256" key="4">
    <source>
        <dbReference type="SAM" id="MobiDB-lite"/>
    </source>
</evidence>
<proteinExistence type="predicted"/>
<dbReference type="AlphaFoldDB" id="A0A932CNR3"/>
<name>A0A932CNR3_UNCTE</name>
<feature type="domain" description="Plastocyanin-like" evidence="6">
    <location>
        <begin position="157"/>
        <end position="267"/>
    </location>
</feature>
<feature type="region of interest" description="Disordered" evidence="4">
    <location>
        <begin position="288"/>
        <end position="309"/>
    </location>
</feature>
<feature type="chain" id="PRO_5037863289" evidence="5">
    <location>
        <begin position="30"/>
        <end position="330"/>
    </location>
</feature>